<protein>
    <recommendedName>
        <fullName evidence="7">D-amino-acid oxidase</fullName>
        <ecNumber evidence="6">1.4.3.3</ecNumber>
    </recommendedName>
</protein>
<sequence length="313" mass="34287">MTRVLVVGAGVVGLTCAIRLAEAGYEVDVFARDLPLETTSAVAPALWYPYRAFPHVQVTAWSARSMKVYAGLADEAPGSGVRMRWGTELFGQAAPDPWWIEAVPKLSRVASPREGYVDGWRFESPVIDTPTYLPWLVERLESLGGTVTRMAFSQLPDRAPILLNCTGLASRHFANDRTVTPVRGQVVVVEQVGLTEWMLAHKDRNELTMIVPRENDIVLGGTADEGDWEPDPRPETTAAIRERAAALVPQLASARVITENVGLRPTRPSVRLEAERVGAQLRVHCYGTGGSGYTIAWGCADEVLALVQDRTTR</sequence>
<dbReference type="PANTHER" id="PTHR11530">
    <property type="entry name" value="D-AMINO ACID OXIDASE"/>
    <property type="match status" value="1"/>
</dbReference>
<dbReference type="Gene3D" id="3.40.50.720">
    <property type="entry name" value="NAD(P)-binding Rossmann-like Domain"/>
    <property type="match status" value="1"/>
</dbReference>
<keyword evidence="4" id="KW-0274">FAD</keyword>
<keyword evidence="5 10" id="KW-0560">Oxidoreductase</keyword>
<dbReference type="RefSeq" id="WP_205122008.1">
    <property type="nucleotide sequence ID" value="NZ_JAFBCM010000001.1"/>
</dbReference>
<comment type="similarity">
    <text evidence="2">Belongs to the DAMOX/DASOX family.</text>
</comment>
<evidence type="ECO:0000256" key="7">
    <source>
        <dbReference type="ARBA" id="ARBA00039751"/>
    </source>
</evidence>
<dbReference type="SUPFAM" id="SSF54373">
    <property type="entry name" value="FAD-linked reductases, C-terminal domain"/>
    <property type="match status" value="1"/>
</dbReference>
<evidence type="ECO:0000256" key="4">
    <source>
        <dbReference type="ARBA" id="ARBA00022827"/>
    </source>
</evidence>
<name>A0ABV7Y364_9ACTN</name>
<dbReference type="InterPro" id="IPR006076">
    <property type="entry name" value="FAD-dep_OxRdtase"/>
</dbReference>
<evidence type="ECO:0000256" key="5">
    <source>
        <dbReference type="ARBA" id="ARBA00023002"/>
    </source>
</evidence>
<comment type="caution">
    <text evidence="10">The sequence shown here is derived from an EMBL/GenBank/DDBJ whole genome shotgun (WGS) entry which is preliminary data.</text>
</comment>
<dbReference type="PIRSF" id="PIRSF000189">
    <property type="entry name" value="D-aa_oxidase"/>
    <property type="match status" value="1"/>
</dbReference>
<comment type="catalytic activity">
    <reaction evidence="8">
        <text>a D-alpha-amino acid + O2 + H2O = a 2-oxocarboxylate + H2O2 + NH4(+)</text>
        <dbReference type="Rhea" id="RHEA:21816"/>
        <dbReference type="ChEBI" id="CHEBI:15377"/>
        <dbReference type="ChEBI" id="CHEBI:15379"/>
        <dbReference type="ChEBI" id="CHEBI:16240"/>
        <dbReference type="ChEBI" id="CHEBI:28938"/>
        <dbReference type="ChEBI" id="CHEBI:35179"/>
        <dbReference type="ChEBI" id="CHEBI:59871"/>
        <dbReference type="EC" id="1.4.3.3"/>
    </reaction>
    <physiologicalReaction direction="left-to-right" evidence="8">
        <dbReference type="Rhea" id="RHEA:21817"/>
    </physiologicalReaction>
</comment>
<dbReference type="InterPro" id="IPR023209">
    <property type="entry name" value="DAO"/>
</dbReference>
<gene>
    <name evidence="10" type="ORF">ACFOUW_02100</name>
</gene>
<dbReference type="EC" id="1.4.3.3" evidence="6"/>
<keyword evidence="11" id="KW-1185">Reference proteome</keyword>
<comment type="cofactor">
    <cofactor evidence="1">
        <name>FAD</name>
        <dbReference type="ChEBI" id="CHEBI:57692"/>
    </cofactor>
</comment>
<evidence type="ECO:0000256" key="6">
    <source>
        <dbReference type="ARBA" id="ARBA00039101"/>
    </source>
</evidence>
<organism evidence="10 11">
    <name type="scientific">Tenggerimyces flavus</name>
    <dbReference type="NCBI Taxonomy" id="1708749"/>
    <lineage>
        <taxon>Bacteria</taxon>
        <taxon>Bacillati</taxon>
        <taxon>Actinomycetota</taxon>
        <taxon>Actinomycetes</taxon>
        <taxon>Propionibacteriales</taxon>
        <taxon>Nocardioidaceae</taxon>
        <taxon>Tenggerimyces</taxon>
    </lineage>
</organism>
<reference evidence="11" key="1">
    <citation type="journal article" date="2019" name="Int. J. Syst. Evol. Microbiol.">
        <title>The Global Catalogue of Microorganisms (GCM) 10K type strain sequencing project: providing services to taxonomists for standard genome sequencing and annotation.</title>
        <authorList>
            <consortium name="The Broad Institute Genomics Platform"/>
            <consortium name="The Broad Institute Genome Sequencing Center for Infectious Disease"/>
            <person name="Wu L."/>
            <person name="Ma J."/>
        </authorList>
    </citation>
    <scope>NUCLEOTIDE SEQUENCE [LARGE SCALE GENOMIC DNA]</scope>
    <source>
        <strain evidence="11">CGMCC 4.7241</strain>
    </source>
</reference>
<accession>A0ABV7Y364</accession>
<evidence type="ECO:0000259" key="9">
    <source>
        <dbReference type="Pfam" id="PF01266"/>
    </source>
</evidence>
<feature type="domain" description="FAD dependent oxidoreductase" evidence="9">
    <location>
        <begin position="3"/>
        <end position="303"/>
    </location>
</feature>
<dbReference type="GO" id="GO:0016491">
    <property type="term" value="F:oxidoreductase activity"/>
    <property type="evidence" value="ECO:0007669"/>
    <property type="project" value="UniProtKB-KW"/>
</dbReference>
<dbReference type="EMBL" id="JBHRZH010000001">
    <property type="protein sequence ID" value="MFC3759620.1"/>
    <property type="molecule type" value="Genomic_DNA"/>
</dbReference>
<evidence type="ECO:0000256" key="8">
    <source>
        <dbReference type="ARBA" id="ARBA00049547"/>
    </source>
</evidence>
<dbReference type="Pfam" id="PF01266">
    <property type="entry name" value="DAO"/>
    <property type="match status" value="1"/>
</dbReference>
<dbReference type="PANTHER" id="PTHR11530:SF11">
    <property type="entry name" value="D-ASPARTATE OXIDASE"/>
    <property type="match status" value="1"/>
</dbReference>
<dbReference type="SUPFAM" id="SSF51971">
    <property type="entry name" value="Nucleotide-binding domain"/>
    <property type="match status" value="1"/>
</dbReference>
<keyword evidence="3" id="KW-0285">Flavoprotein</keyword>
<evidence type="ECO:0000256" key="3">
    <source>
        <dbReference type="ARBA" id="ARBA00022630"/>
    </source>
</evidence>
<proteinExistence type="inferred from homology"/>
<dbReference type="Gene3D" id="3.30.9.10">
    <property type="entry name" value="D-Amino Acid Oxidase, subunit A, domain 2"/>
    <property type="match status" value="1"/>
</dbReference>
<evidence type="ECO:0000256" key="2">
    <source>
        <dbReference type="ARBA" id="ARBA00006730"/>
    </source>
</evidence>
<evidence type="ECO:0000256" key="1">
    <source>
        <dbReference type="ARBA" id="ARBA00001974"/>
    </source>
</evidence>
<dbReference type="Proteomes" id="UP001595699">
    <property type="component" value="Unassembled WGS sequence"/>
</dbReference>
<evidence type="ECO:0000313" key="10">
    <source>
        <dbReference type="EMBL" id="MFC3759620.1"/>
    </source>
</evidence>
<evidence type="ECO:0000313" key="11">
    <source>
        <dbReference type="Proteomes" id="UP001595699"/>
    </source>
</evidence>